<dbReference type="Proteomes" id="UP000655830">
    <property type="component" value="Unassembled WGS sequence"/>
</dbReference>
<keyword evidence="4 15" id="KW-0227">DNA damage</keyword>
<evidence type="ECO:0000256" key="6">
    <source>
        <dbReference type="ARBA" id="ARBA00022806"/>
    </source>
</evidence>
<dbReference type="PANTHER" id="PTHR47964:SF1">
    <property type="entry name" value="ATP-DEPENDENT DNA HELICASE HOMOLOG RECG, CHLOROPLASTIC"/>
    <property type="match status" value="1"/>
</dbReference>
<keyword evidence="9 15" id="KW-0233">DNA recombination</keyword>
<dbReference type="InterPro" id="IPR014001">
    <property type="entry name" value="Helicase_ATP-bd"/>
</dbReference>
<protein>
    <recommendedName>
        <fullName evidence="2 15">ATP-dependent DNA helicase RecG</fullName>
        <ecNumber evidence="13 15">5.6.2.4</ecNumber>
    </recommendedName>
</protein>
<dbReference type="NCBIfam" id="NF008165">
    <property type="entry name" value="PRK10917.1-3"/>
    <property type="match status" value="1"/>
</dbReference>
<dbReference type="Gene3D" id="3.40.50.300">
    <property type="entry name" value="P-loop containing nucleotide triphosphate hydrolases"/>
    <property type="match status" value="2"/>
</dbReference>
<keyword evidence="5 15" id="KW-0378">Hydrolase</keyword>
<dbReference type="GO" id="GO:0005524">
    <property type="term" value="F:ATP binding"/>
    <property type="evidence" value="ECO:0007669"/>
    <property type="project" value="UniProtKB-KW"/>
</dbReference>
<evidence type="ECO:0000256" key="5">
    <source>
        <dbReference type="ARBA" id="ARBA00022801"/>
    </source>
</evidence>
<dbReference type="PROSITE" id="PS51192">
    <property type="entry name" value="HELICASE_ATP_BIND_1"/>
    <property type="match status" value="1"/>
</dbReference>
<dbReference type="GO" id="GO:0006310">
    <property type="term" value="P:DNA recombination"/>
    <property type="evidence" value="ECO:0007669"/>
    <property type="project" value="UniProtKB-UniRule"/>
</dbReference>
<dbReference type="SUPFAM" id="SSF52540">
    <property type="entry name" value="P-loop containing nucleoside triphosphate hydrolases"/>
    <property type="match status" value="2"/>
</dbReference>
<comment type="function">
    <text evidence="15">Plays a critical role in recombination and DNA repair. Helps process Holliday junction intermediates to mature products by catalyzing branch migration. Has replication fork regression activity, unwinds stalled or blocked replication forks to make a HJ that can be resolved. Has a DNA unwinding activity characteristic of a DNA helicase with 3'-5' polarity.</text>
</comment>
<dbReference type="InterPro" id="IPR045562">
    <property type="entry name" value="RecG_dom3_C"/>
</dbReference>
<dbReference type="InterPro" id="IPR033454">
    <property type="entry name" value="RecG_wedge"/>
</dbReference>
<keyword evidence="7 15" id="KW-0067">ATP-binding</keyword>
<comment type="catalytic activity">
    <reaction evidence="12 15">
        <text>Couples ATP hydrolysis with the unwinding of duplex DNA by translocating in the 3'-5' direction.</text>
        <dbReference type="EC" id="5.6.2.4"/>
    </reaction>
</comment>
<evidence type="ECO:0000313" key="19">
    <source>
        <dbReference type="Proteomes" id="UP000655830"/>
    </source>
</evidence>
<dbReference type="NCBIfam" id="NF008168">
    <property type="entry name" value="PRK10917.2-2"/>
    <property type="match status" value="1"/>
</dbReference>
<dbReference type="Pfam" id="PF00271">
    <property type="entry name" value="Helicase_C"/>
    <property type="match status" value="1"/>
</dbReference>
<keyword evidence="3 15" id="KW-0547">Nucleotide-binding</keyword>
<dbReference type="CDD" id="cd18811">
    <property type="entry name" value="SF2_C_RecG"/>
    <property type="match status" value="1"/>
</dbReference>
<dbReference type="GO" id="GO:0016787">
    <property type="term" value="F:hydrolase activity"/>
    <property type="evidence" value="ECO:0007669"/>
    <property type="project" value="UniProtKB-KW"/>
</dbReference>
<evidence type="ECO:0000256" key="8">
    <source>
        <dbReference type="ARBA" id="ARBA00023125"/>
    </source>
</evidence>
<evidence type="ECO:0000313" key="18">
    <source>
        <dbReference type="EMBL" id="MBC8579420.1"/>
    </source>
</evidence>
<keyword evidence="11" id="KW-0413">Isomerase</keyword>
<dbReference type="PANTHER" id="PTHR47964">
    <property type="entry name" value="ATP-DEPENDENT DNA HELICASE HOMOLOG RECG, CHLOROPLASTIC"/>
    <property type="match status" value="1"/>
</dbReference>
<keyword evidence="19" id="KW-1185">Reference proteome</keyword>
<evidence type="ECO:0000256" key="15">
    <source>
        <dbReference type="RuleBase" id="RU363016"/>
    </source>
</evidence>
<keyword evidence="10 15" id="KW-0234">DNA repair</keyword>
<dbReference type="GO" id="GO:0006281">
    <property type="term" value="P:DNA repair"/>
    <property type="evidence" value="ECO:0007669"/>
    <property type="project" value="UniProtKB-UniRule"/>
</dbReference>
<dbReference type="RefSeq" id="WP_249332491.1">
    <property type="nucleotide sequence ID" value="NZ_JACRSY010000010.1"/>
</dbReference>
<evidence type="ECO:0000256" key="3">
    <source>
        <dbReference type="ARBA" id="ARBA00022741"/>
    </source>
</evidence>
<evidence type="ECO:0000256" key="12">
    <source>
        <dbReference type="ARBA" id="ARBA00034617"/>
    </source>
</evidence>
<dbReference type="Pfam" id="PF17191">
    <property type="entry name" value="RecG_wedge"/>
    <property type="match status" value="1"/>
</dbReference>
<dbReference type="SMART" id="SM00487">
    <property type="entry name" value="DEXDc"/>
    <property type="match status" value="1"/>
</dbReference>
<evidence type="ECO:0000256" key="11">
    <source>
        <dbReference type="ARBA" id="ARBA00023235"/>
    </source>
</evidence>
<dbReference type="SUPFAM" id="SSF50249">
    <property type="entry name" value="Nucleic acid-binding proteins"/>
    <property type="match status" value="1"/>
</dbReference>
<evidence type="ECO:0000256" key="13">
    <source>
        <dbReference type="ARBA" id="ARBA00034808"/>
    </source>
</evidence>
<evidence type="ECO:0000256" key="7">
    <source>
        <dbReference type="ARBA" id="ARBA00022840"/>
    </source>
</evidence>
<comment type="catalytic activity">
    <reaction evidence="14 15">
        <text>ATP + H2O = ADP + phosphate + H(+)</text>
        <dbReference type="Rhea" id="RHEA:13065"/>
        <dbReference type="ChEBI" id="CHEBI:15377"/>
        <dbReference type="ChEBI" id="CHEBI:15378"/>
        <dbReference type="ChEBI" id="CHEBI:30616"/>
        <dbReference type="ChEBI" id="CHEBI:43474"/>
        <dbReference type="ChEBI" id="CHEBI:456216"/>
        <dbReference type="EC" id="5.6.2.4"/>
    </reaction>
</comment>
<dbReference type="CDD" id="cd17992">
    <property type="entry name" value="DEXHc_RecG"/>
    <property type="match status" value="1"/>
</dbReference>
<dbReference type="InterPro" id="IPR011545">
    <property type="entry name" value="DEAD/DEAH_box_helicase_dom"/>
</dbReference>
<evidence type="ECO:0000256" key="4">
    <source>
        <dbReference type="ARBA" id="ARBA00022763"/>
    </source>
</evidence>
<feature type="domain" description="Helicase C-terminal" evidence="17">
    <location>
        <begin position="456"/>
        <end position="614"/>
    </location>
</feature>
<evidence type="ECO:0000256" key="2">
    <source>
        <dbReference type="ARBA" id="ARBA00017846"/>
    </source>
</evidence>
<proteinExistence type="inferred from homology"/>
<sequence length="686" mass="77923">MFLEQSIMDLKGVGEQTIKKFNKLGLFTIQDLIEHYPKEYEDRRKITKIQETVMDEENNIIATVASRPEVMKKGYKVIVKFRIKDDTGSIYVVFYGQPYMKNNFIVGETYNFYGKIRRQYGCIEMESPEYEKVDNGITQKANKIIPIYPATQKLSQKVIRQLIEQALSLALPEVEDVLPAYIKELYKLKSKSFALTHIHFPKDDEAFFEARKRLVFEELFLLQLSLFVLKSEFLSRSKGISKKVPESFKAFVEYLPFEFTGAQKRVMKEIVKDLKSDYAGNRLVQGDVGSGKTVIAAASLFIVIKNNQQGALMAPTEVLAKQHYEFLQQVFEPFNIKMALLTGSTTAKEKREILAKLKSQELDLVVGTHALIEDNVEMPALGLVITDEQHRFGVRQRLKLSEKGQTPDVIVMTATPIPRTLALILYGDMDISIIDELPPGRQPIKTNAVDSSYHARIYQFMDKHIREGRQCYVICPMVEENEKQADLKSVTEYTAYLKEQVFPHFNIGLLHGKMKPKEKNAVMEAFASGQVHILVSTTVVEVGVNVPNATVMVIENAERFGLAQLHQLRGRVGRGKHQSYCVLVSDSKNKVTKKRLKIMEESTDGFVIADTDLKLRGPGDFFGTKQHGLPEMKIANLYTDAKVLKEVQKAAKSLLEQDKDLSLPEHQGLKVKLLQTIEGEQMHTAL</sequence>
<dbReference type="GO" id="GO:0003677">
    <property type="term" value="F:DNA binding"/>
    <property type="evidence" value="ECO:0007669"/>
    <property type="project" value="UniProtKB-KW"/>
</dbReference>
<keyword evidence="8" id="KW-0238">DNA-binding</keyword>
<dbReference type="InterPro" id="IPR001650">
    <property type="entry name" value="Helicase_C-like"/>
</dbReference>
<dbReference type="PROSITE" id="PS51194">
    <property type="entry name" value="HELICASE_CTER"/>
    <property type="match status" value="1"/>
</dbReference>
<dbReference type="Pfam" id="PF19833">
    <property type="entry name" value="RecG_dom3_C"/>
    <property type="match status" value="1"/>
</dbReference>
<dbReference type="InterPro" id="IPR012340">
    <property type="entry name" value="NA-bd_OB-fold"/>
</dbReference>
<evidence type="ECO:0000259" key="17">
    <source>
        <dbReference type="PROSITE" id="PS51194"/>
    </source>
</evidence>
<evidence type="ECO:0000256" key="9">
    <source>
        <dbReference type="ARBA" id="ARBA00023172"/>
    </source>
</evidence>
<dbReference type="InterPro" id="IPR047112">
    <property type="entry name" value="RecG/Mfd"/>
</dbReference>
<organism evidence="18 19">
    <name type="scientific">Zhenhengia yiwuensis</name>
    <dbReference type="NCBI Taxonomy" id="2763666"/>
    <lineage>
        <taxon>Bacteria</taxon>
        <taxon>Bacillati</taxon>
        <taxon>Bacillota</taxon>
        <taxon>Clostridia</taxon>
        <taxon>Lachnospirales</taxon>
        <taxon>Lachnospiraceae</taxon>
        <taxon>Zhenhengia</taxon>
    </lineage>
</organism>
<comment type="caution">
    <text evidence="18">The sequence shown here is derived from an EMBL/GenBank/DDBJ whole genome shotgun (WGS) entry which is preliminary data.</text>
</comment>
<keyword evidence="6 15" id="KW-0347">Helicase</keyword>
<dbReference type="InterPro" id="IPR004609">
    <property type="entry name" value="ATP-dep_DNA_helicase_RecG"/>
</dbReference>
<evidence type="ECO:0000256" key="14">
    <source>
        <dbReference type="ARBA" id="ARBA00048988"/>
    </source>
</evidence>
<evidence type="ECO:0000256" key="10">
    <source>
        <dbReference type="ARBA" id="ARBA00023204"/>
    </source>
</evidence>
<evidence type="ECO:0000256" key="1">
    <source>
        <dbReference type="ARBA" id="ARBA00007504"/>
    </source>
</evidence>
<dbReference type="EC" id="5.6.2.4" evidence="13 15"/>
<dbReference type="AlphaFoldDB" id="A0A926EIZ2"/>
<dbReference type="InterPro" id="IPR027417">
    <property type="entry name" value="P-loop_NTPase"/>
</dbReference>
<evidence type="ECO:0000259" key="16">
    <source>
        <dbReference type="PROSITE" id="PS51192"/>
    </source>
</evidence>
<dbReference type="NCBIfam" id="TIGR00643">
    <property type="entry name" value="recG"/>
    <property type="match status" value="1"/>
</dbReference>
<gene>
    <name evidence="18" type="primary">recG</name>
    <name evidence="18" type="ORF">H8718_07750</name>
</gene>
<dbReference type="CDD" id="cd04488">
    <property type="entry name" value="RecG_wedge_OBF"/>
    <property type="match status" value="1"/>
</dbReference>
<dbReference type="Gene3D" id="2.40.50.140">
    <property type="entry name" value="Nucleic acid-binding proteins"/>
    <property type="match status" value="1"/>
</dbReference>
<name>A0A926EIZ2_9FIRM</name>
<dbReference type="Pfam" id="PF00270">
    <property type="entry name" value="DEAD"/>
    <property type="match status" value="1"/>
</dbReference>
<reference evidence="18" key="1">
    <citation type="submission" date="2020-08" db="EMBL/GenBank/DDBJ databases">
        <title>Genome public.</title>
        <authorList>
            <person name="Liu C."/>
            <person name="Sun Q."/>
        </authorList>
    </citation>
    <scope>NUCLEOTIDE SEQUENCE</scope>
    <source>
        <strain evidence="18">NSJ-12</strain>
    </source>
</reference>
<dbReference type="EMBL" id="JACRSY010000010">
    <property type="protein sequence ID" value="MBC8579420.1"/>
    <property type="molecule type" value="Genomic_DNA"/>
</dbReference>
<comment type="similarity">
    <text evidence="1 15">Belongs to the helicase family. RecG subfamily.</text>
</comment>
<dbReference type="SMART" id="SM00490">
    <property type="entry name" value="HELICc"/>
    <property type="match status" value="1"/>
</dbReference>
<feature type="domain" description="Helicase ATP-binding" evidence="16">
    <location>
        <begin position="273"/>
        <end position="434"/>
    </location>
</feature>
<dbReference type="GO" id="GO:0043138">
    <property type="term" value="F:3'-5' DNA helicase activity"/>
    <property type="evidence" value="ECO:0007669"/>
    <property type="project" value="UniProtKB-EC"/>
</dbReference>
<accession>A0A926EIZ2</accession>